<dbReference type="Proteomes" id="UP000283210">
    <property type="component" value="Unassembled WGS sequence"/>
</dbReference>
<dbReference type="GO" id="GO:0005085">
    <property type="term" value="F:guanyl-nucleotide exchange factor activity"/>
    <property type="evidence" value="ECO:0007669"/>
    <property type="project" value="InterPro"/>
</dbReference>
<dbReference type="GO" id="GO:0007264">
    <property type="term" value="P:small GTPase-mediated signal transduction"/>
    <property type="evidence" value="ECO:0007669"/>
    <property type="project" value="InterPro"/>
</dbReference>
<protein>
    <submittedName>
        <fullName evidence="1">Uncharacterized protein</fullName>
    </submittedName>
</protein>
<sequence>MEGHKGLFNLEVQAVSSVHTQDNHLERFFTLCHALEGGAVFPLRVKEEKIPENKLEHELKLSIISLSSSSLEPLVLFLHRVLDKLFTLIMQPMVIAGQTANFAQIAFESVVSIVNSLHNSPELVKDQQGRNSLLATYLYWVFCLPDPPQNMQSAGSGMVTSAAESRYSTMGRATAATVGSMLLQSRVRSSSNPDIPGPHNSAEDAEVKSILSSKGHNIPGSRMSTYVDMNNHQNPTGSTSPPTESNFMRSLLYRWWSALEFAKRMLTNTPGSSLSFW</sequence>
<dbReference type="GO" id="GO:2000406">
    <property type="term" value="P:positive regulation of T cell migration"/>
    <property type="evidence" value="ECO:0007669"/>
    <property type="project" value="TreeGrafter"/>
</dbReference>
<reference evidence="1 2" key="1">
    <citation type="submission" date="2018-11" db="EMBL/GenBank/DDBJ databases">
        <authorList>
            <person name="Lopez-Roques C."/>
            <person name="Donnadieu C."/>
            <person name="Bouchez O."/>
            <person name="Klopp C."/>
            <person name="Cabau C."/>
            <person name="Zahm M."/>
        </authorList>
    </citation>
    <scope>NUCLEOTIDE SEQUENCE [LARGE SCALE GENOMIC DNA]</scope>
    <source>
        <strain evidence="1">RS831</strain>
        <tissue evidence="1">Whole body</tissue>
    </source>
</reference>
<reference evidence="1 2" key="2">
    <citation type="submission" date="2019-01" db="EMBL/GenBank/DDBJ databases">
        <title>A chromosome length genome reference of the Java medaka (oryzias javanicus).</title>
        <authorList>
            <person name="Herpin A."/>
            <person name="Takehana Y."/>
            <person name="Naruse K."/>
            <person name="Ansai S."/>
            <person name="Kawaguchi M."/>
        </authorList>
    </citation>
    <scope>NUCLEOTIDE SEQUENCE [LARGE SCALE GENOMIC DNA]</scope>
    <source>
        <strain evidence="1">RS831</strain>
        <tissue evidence="1">Whole body</tissue>
    </source>
</reference>
<proteinExistence type="predicted"/>
<dbReference type="EMBL" id="ML136714">
    <property type="protein sequence ID" value="RVE55458.1"/>
    <property type="molecule type" value="Genomic_DNA"/>
</dbReference>
<dbReference type="OrthoDB" id="47328at2759"/>
<dbReference type="InterPro" id="IPR026791">
    <property type="entry name" value="DOCK"/>
</dbReference>
<dbReference type="AlphaFoldDB" id="A0A437BYC5"/>
<name>A0A437BYC5_ORYJA</name>
<gene>
    <name evidence="1" type="ORF">OJAV_G00236130</name>
</gene>
<dbReference type="GO" id="GO:0031252">
    <property type="term" value="C:cell leading edge"/>
    <property type="evidence" value="ECO:0007669"/>
    <property type="project" value="TreeGrafter"/>
</dbReference>
<dbReference type="GO" id="GO:1903905">
    <property type="term" value="P:positive regulation of establishment of T cell polarity"/>
    <property type="evidence" value="ECO:0007669"/>
    <property type="project" value="TreeGrafter"/>
</dbReference>
<dbReference type="PANTHER" id="PTHR23317:SF74">
    <property type="entry name" value="DEDICATOR OF CYTOKINESIS PROTEIN 8"/>
    <property type="match status" value="1"/>
</dbReference>
<evidence type="ECO:0000313" key="1">
    <source>
        <dbReference type="EMBL" id="RVE55458.1"/>
    </source>
</evidence>
<evidence type="ECO:0000313" key="2">
    <source>
        <dbReference type="Proteomes" id="UP000283210"/>
    </source>
</evidence>
<keyword evidence="2" id="KW-1185">Reference proteome</keyword>
<dbReference type="PANTHER" id="PTHR23317">
    <property type="entry name" value="DEDICATOR OF CYTOKINESIS DOCK"/>
    <property type="match status" value="1"/>
</dbReference>
<accession>A0A437BYC5</accession>
<organism evidence="1 2">
    <name type="scientific">Oryzias javanicus</name>
    <name type="common">Javanese ricefish</name>
    <name type="synonym">Aplocheilus javanicus</name>
    <dbReference type="NCBI Taxonomy" id="123683"/>
    <lineage>
        <taxon>Eukaryota</taxon>
        <taxon>Metazoa</taxon>
        <taxon>Chordata</taxon>
        <taxon>Craniata</taxon>
        <taxon>Vertebrata</taxon>
        <taxon>Euteleostomi</taxon>
        <taxon>Actinopterygii</taxon>
        <taxon>Neopterygii</taxon>
        <taxon>Teleostei</taxon>
        <taxon>Neoteleostei</taxon>
        <taxon>Acanthomorphata</taxon>
        <taxon>Ovalentaria</taxon>
        <taxon>Atherinomorphae</taxon>
        <taxon>Beloniformes</taxon>
        <taxon>Adrianichthyidae</taxon>
        <taxon>Oryziinae</taxon>
        <taxon>Oryzias</taxon>
    </lineage>
</organism>